<accession>A0AA40S596</accession>
<name>A0AA40S596_9HYPH</name>
<comment type="caution">
    <text evidence="1">The sequence shown here is derived from an EMBL/GenBank/DDBJ whole genome shotgun (WGS) entry which is preliminary data.</text>
</comment>
<sequence>MSYFEHTIDGLSLDLAHLEPRELVFFVKKLNRELAIEVKFTNHCFTVDFKDGLHDPKHLIWDHKRRRAYDPERHALSRKLPDLIDALPTAAVYLTPTDRNYVYLANVVLPDGRHYPIYFHLRRAQAGGRQRLLLVVESAYPRSDRQAILVGTTKISFPILCAKVYRGEPIRPQARR</sequence>
<dbReference type="Proteomes" id="UP000543554">
    <property type="component" value="Unassembled WGS sequence"/>
</dbReference>
<dbReference type="RefSeq" id="WP_182556071.1">
    <property type="nucleotide sequence ID" value="NZ_BPRF01000004.1"/>
</dbReference>
<gene>
    <name evidence="1" type="ORF">HNR51_003921</name>
</gene>
<reference evidence="1 2" key="1">
    <citation type="submission" date="2020-08" db="EMBL/GenBank/DDBJ databases">
        <title>Genomic Encyclopedia of Type Strains, Phase IV (KMG-IV): sequencing the most valuable type-strain genomes for metagenomic binning, comparative biology and taxonomic classification.</title>
        <authorList>
            <person name="Goeker M."/>
        </authorList>
    </citation>
    <scope>NUCLEOTIDE SEQUENCE [LARGE SCALE GENOMIC DNA]</scope>
    <source>
        <strain evidence="1 2">DSM 11490</strain>
    </source>
</reference>
<evidence type="ECO:0000313" key="1">
    <source>
        <dbReference type="EMBL" id="MBA8914825.1"/>
    </source>
</evidence>
<proteinExistence type="predicted"/>
<dbReference type="AlphaFoldDB" id="A0AA40S596"/>
<evidence type="ECO:0000313" key="2">
    <source>
        <dbReference type="Proteomes" id="UP000543554"/>
    </source>
</evidence>
<dbReference type="EMBL" id="JACJIB010000007">
    <property type="protein sequence ID" value="MBA8914825.1"/>
    <property type="molecule type" value="Genomic_DNA"/>
</dbReference>
<organism evidence="1 2">
    <name type="scientific">Methylorubrum thiocyanatum</name>
    <dbReference type="NCBI Taxonomy" id="47958"/>
    <lineage>
        <taxon>Bacteria</taxon>
        <taxon>Pseudomonadati</taxon>
        <taxon>Pseudomonadota</taxon>
        <taxon>Alphaproteobacteria</taxon>
        <taxon>Hyphomicrobiales</taxon>
        <taxon>Methylobacteriaceae</taxon>
        <taxon>Methylorubrum</taxon>
    </lineage>
</organism>
<protein>
    <submittedName>
        <fullName evidence="1">Uncharacterized protein</fullName>
    </submittedName>
</protein>
<keyword evidence="2" id="KW-1185">Reference proteome</keyword>